<dbReference type="GO" id="GO:0020037">
    <property type="term" value="F:heme binding"/>
    <property type="evidence" value="ECO:0007669"/>
    <property type="project" value="InterPro"/>
</dbReference>
<evidence type="ECO:0000256" key="2">
    <source>
        <dbReference type="ARBA" id="ARBA00022723"/>
    </source>
</evidence>
<dbReference type="InterPro" id="IPR002403">
    <property type="entry name" value="Cyt_P450_E_grp-IV"/>
</dbReference>
<dbReference type="GO" id="GO:0004497">
    <property type="term" value="F:monooxygenase activity"/>
    <property type="evidence" value="ECO:0007669"/>
    <property type="project" value="InterPro"/>
</dbReference>
<dbReference type="GO" id="GO:0016705">
    <property type="term" value="F:oxidoreductase activity, acting on paired donors, with incorporation or reduction of molecular oxygen"/>
    <property type="evidence" value="ECO:0007669"/>
    <property type="project" value="InterPro"/>
</dbReference>
<dbReference type="InterPro" id="IPR050121">
    <property type="entry name" value="Cytochrome_P450_monoxygenase"/>
</dbReference>
<dbReference type="EMBL" id="HBIR01053435">
    <property type="protein sequence ID" value="CAE0589741.1"/>
    <property type="molecule type" value="Transcribed_RNA"/>
</dbReference>
<evidence type="ECO:0008006" key="5">
    <source>
        <dbReference type="Google" id="ProtNLM"/>
    </source>
</evidence>
<comment type="similarity">
    <text evidence="1">Belongs to the cytochrome P450 family.</text>
</comment>
<gene>
    <name evidence="4" type="ORF">EHUX00137_LOCUS41641</name>
</gene>
<evidence type="ECO:0000256" key="3">
    <source>
        <dbReference type="ARBA" id="ARBA00023004"/>
    </source>
</evidence>
<accession>A0A7S3TNL6</accession>
<evidence type="ECO:0000313" key="4">
    <source>
        <dbReference type="EMBL" id="CAE0589741.1"/>
    </source>
</evidence>
<dbReference type="InterPro" id="IPR001128">
    <property type="entry name" value="Cyt_P450"/>
</dbReference>
<dbReference type="PANTHER" id="PTHR24305:SF166">
    <property type="entry name" value="CYTOCHROME P450 12A4, MITOCHONDRIAL-RELATED"/>
    <property type="match status" value="1"/>
</dbReference>
<dbReference type="SUPFAM" id="SSF48264">
    <property type="entry name" value="Cytochrome P450"/>
    <property type="match status" value="1"/>
</dbReference>
<dbReference type="PANTHER" id="PTHR24305">
    <property type="entry name" value="CYTOCHROME P450"/>
    <property type="match status" value="1"/>
</dbReference>
<protein>
    <recommendedName>
        <fullName evidence="5">Cytochrome P450</fullName>
    </recommendedName>
</protein>
<dbReference type="Pfam" id="PF00067">
    <property type="entry name" value="p450"/>
    <property type="match status" value="1"/>
</dbReference>
<proteinExistence type="inferred from homology"/>
<dbReference type="GO" id="GO:0005506">
    <property type="term" value="F:iron ion binding"/>
    <property type="evidence" value="ECO:0007669"/>
    <property type="project" value="InterPro"/>
</dbReference>
<name>A0A7S3TNL6_EMIHU</name>
<reference evidence="4" key="1">
    <citation type="submission" date="2021-01" db="EMBL/GenBank/DDBJ databases">
        <authorList>
            <person name="Corre E."/>
            <person name="Pelletier E."/>
            <person name="Niang G."/>
            <person name="Scheremetjew M."/>
            <person name="Finn R."/>
            <person name="Kale V."/>
            <person name="Holt S."/>
            <person name="Cochrane G."/>
            <person name="Meng A."/>
            <person name="Brown T."/>
            <person name="Cohen L."/>
        </authorList>
    </citation>
    <scope>NUCLEOTIDE SEQUENCE</scope>
    <source>
        <strain evidence="4">379</strain>
    </source>
</reference>
<organism evidence="4">
    <name type="scientific">Emiliania huxleyi</name>
    <name type="common">Coccolithophore</name>
    <name type="synonym">Pontosphaera huxleyi</name>
    <dbReference type="NCBI Taxonomy" id="2903"/>
    <lineage>
        <taxon>Eukaryota</taxon>
        <taxon>Haptista</taxon>
        <taxon>Haptophyta</taxon>
        <taxon>Prymnesiophyceae</taxon>
        <taxon>Isochrysidales</taxon>
        <taxon>Noelaerhabdaceae</taxon>
        <taxon>Emiliania</taxon>
    </lineage>
</organism>
<keyword evidence="3" id="KW-0408">Iron</keyword>
<evidence type="ECO:0000256" key="1">
    <source>
        <dbReference type="ARBA" id="ARBA00010617"/>
    </source>
</evidence>
<dbReference type="AlphaFoldDB" id="A0A7S3TNL6"/>
<dbReference type="PRINTS" id="PR00465">
    <property type="entry name" value="EP450IV"/>
</dbReference>
<dbReference type="InterPro" id="IPR036396">
    <property type="entry name" value="Cyt_P450_sf"/>
</dbReference>
<dbReference type="Gene3D" id="1.10.630.10">
    <property type="entry name" value="Cytochrome P450"/>
    <property type="match status" value="1"/>
</dbReference>
<keyword evidence="2" id="KW-0479">Metal-binding</keyword>
<sequence length="225" mass="24884">MVAIFSKIIANRRSGAVQSDDFLQKIIDFRYKDEVDGSGKVVKEGRGFTDSEVTGWLIVLLFAGQHTSSITATWLGAMLLSNKEAMADCLAEQRARVPDEASLTYANLLGMDCMRRAITETLRLYPPLILLMRQVMPDAGLQVGEHTIPKGDVVGLCAPASNLDPRYWPDATAFRPSRYLPDASNEAMFDSRSVGHGMMQGFLLSWNGLIEVLGRGESRPSLRMR</sequence>